<dbReference type="AlphaFoldDB" id="A0A1I6CQB3"/>
<reference evidence="2" key="1">
    <citation type="submission" date="2016-10" db="EMBL/GenBank/DDBJ databases">
        <authorList>
            <person name="Varghese N."/>
            <person name="Submissions S."/>
        </authorList>
    </citation>
    <scope>NUCLEOTIDE SEQUENCE [LARGE SCALE GENOMIC DNA]</scope>
    <source>
        <strain evidence="2">DSM 44232</strain>
    </source>
</reference>
<dbReference type="Proteomes" id="UP000198583">
    <property type="component" value="Unassembled WGS sequence"/>
</dbReference>
<dbReference type="OrthoDB" id="4494979at2"/>
<proteinExistence type="predicted"/>
<name>A0A1I6CQB3_9PSEU</name>
<evidence type="ECO:0000313" key="1">
    <source>
        <dbReference type="EMBL" id="SFQ95343.1"/>
    </source>
</evidence>
<dbReference type="STRING" id="84724.SAMN04488564_10178"/>
<organism evidence="1 2">
    <name type="scientific">Lentzea waywayandensis</name>
    <dbReference type="NCBI Taxonomy" id="84724"/>
    <lineage>
        <taxon>Bacteria</taxon>
        <taxon>Bacillati</taxon>
        <taxon>Actinomycetota</taxon>
        <taxon>Actinomycetes</taxon>
        <taxon>Pseudonocardiales</taxon>
        <taxon>Pseudonocardiaceae</taxon>
        <taxon>Lentzea</taxon>
    </lineage>
</organism>
<protein>
    <submittedName>
        <fullName evidence="1">Uncharacterized protein</fullName>
    </submittedName>
</protein>
<dbReference type="EMBL" id="FOYL01000001">
    <property type="protein sequence ID" value="SFQ95343.1"/>
    <property type="molecule type" value="Genomic_DNA"/>
</dbReference>
<keyword evidence="2" id="KW-1185">Reference proteome</keyword>
<evidence type="ECO:0000313" key="2">
    <source>
        <dbReference type="Proteomes" id="UP000198583"/>
    </source>
</evidence>
<accession>A0A1I6CQB3</accession>
<sequence length="72" mass="7751">MSGTHLGIYRALAEHDAKHVPRYEQGAGYAHVTTSQGFCLTTSGSVVPQAFAHMTSGRPRLALLEVVLDLID</sequence>
<dbReference type="RefSeq" id="WP_093587716.1">
    <property type="nucleotide sequence ID" value="NZ_FOYL01000001.1"/>
</dbReference>
<gene>
    <name evidence="1" type="ORF">SAMN04488564_10178</name>
</gene>